<accession>Q01ZZ4</accession>
<evidence type="ECO:0000313" key="1">
    <source>
        <dbReference type="EMBL" id="ABJ84771.1"/>
    </source>
</evidence>
<dbReference type="EMBL" id="CP000473">
    <property type="protein sequence ID" value="ABJ84771.1"/>
    <property type="molecule type" value="Genomic_DNA"/>
</dbReference>
<sequence>MAELTQEQARTLADGFFEASRSVGDFRLDHFTEIPDAEQVQLRSLQNALVQQSINLTAEAIRITLEDLKPTLARIGEVTKRVKEAVEKLTDVRQVIGIATSFVNLGAAIVTGNPVGIAAALGNTVTAVEESEEV</sequence>
<dbReference type="KEGG" id="sus:Acid_3801"/>
<dbReference type="OrthoDB" id="1439363at2"/>
<dbReference type="InParanoid" id="Q01ZZ4"/>
<dbReference type="HOGENOM" id="CLU_1958203_0_0_0"/>
<gene>
    <name evidence="1" type="ordered locus">Acid_3801</name>
</gene>
<proteinExistence type="predicted"/>
<organism evidence="1">
    <name type="scientific">Solibacter usitatus (strain Ellin6076)</name>
    <dbReference type="NCBI Taxonomy" id="234267"/>
    <lineage>
        <taxon>Bacteria</taxon>
        <taxon>Pseudomonadati</taxon>
        <taxon>Acidobacteriota</taxon>
        <taxon>Terriglobia</taxon>
        <taxon>Bryobacterales</taxon>
        <taxon>Solibacteraceae</taxon>
        <taxon>Candidatus Solibacter</taxon>
    </lineage>
</organism>
<name>Q01ZZ4_SOLUE</name>
<protein>
    <submittedName>
        <fullName evidence="1">Uncharacterized protein</fullName>
    </submittedName>
</protein>
<reference evidence="1" key="1">
    <citation type="submission" date="2006-10" db="EMBL/GenBank/DDBJ databases">
        <title>Complete sequence of Solibacter usitatus Ellin6076.</title>
        <authorList>
            <consortium name="US DOE Joint Genome Institute"/>
            <person name="Copeland A."/>
            <person name="Lucas S."/>
            <person name="Lapidus A."/>
            <person name="Barry K."/>
            <person name="Detter J.C."/>
            <person name="Glavina del Rio T."/>
            <person name="Hammon N."/>
            <person name="Israni S."/>
            <person name="Dalin E."/>
            <person name="Tice H."/>
            <person name="Pitluck S."/>
            <person name="Thompson L.S."/>
            <person name="Brettin T."/>
            <person name="Bruce D."/>
            <person name="Han C."/>
            <person name="Tapia R."/>
            <person name="Gilna P."/>
            <person name="Schmutz J."/>
            <person name="Larimer F."/>
            <person name="Land M."/>
            <person name="Hauser L."/>
            <person name="Kyrpides N."/>
            <person name="Mikhailova N."/>
            <person name="Janssen P.H."/>
            <person name="Kuske C.R."/>
            <person name="Richardson P."/>
        </authorList>
    </citation>
    <scope>NUCLEOTIDE SEQUENCE</scope>
    <source>
        <strain evidence="1">Ellin6076</strain>
    </source>
</reference>
<dbReference type="STRING" id="234267.Acid_3801"/>
<dbReference type="AlphaFoldDB" id="Q01ZZ4"/>